<dbReference type="InterPro" id="IPR019575">
    <property type="entry name" value="Nuop51_4Fe4S-bd"/>
</dbReference>
<dbReference type="EMBL" id="RZHH01000002">
    <property type="protein sequence ID" value="RYJ12941.1"/>
    <property type="molecule type" value="Genomic_DNA"/>
</dbReference>
<dbReference type="AlphaFoldDB" id="A0A482THX0"/>
<dbReference type="SMART" id="SM00928">
    <property type="entry name" value="NADH_4Fe-4S"/>
    <property type="match status" value="1"/>
</dbReference>
<evidence type="ECO:0000313" key="8">
    <source>
        <dbReference type="EMBL" id="RYJ12941.1"/>
    </source>
</evidence>
<dbReference type="InterPro" id="IPR037207">
    <property type="entry name" value="Nuop51_4Fe4S-bd_sf"/>
</dbReference>
<dbReference type="InterPro" id="IPR037225">
    <property type="entry name" value="Nuo51_FMN-bd_sf"/>
</dbReference>
<comment type="caution">
    <text evidence="8">The sequence shown here is derived from an EMBL/GenBank/DDBJ whole genome shotgun (WGS) entry which is preliminary data.</text>
</comment>
<comment type="similarity">
    <text evidence="1">Belongs to the complex I 51 kDa subunit family.</text>
</comment>
<dbReference type="SUPFAM" id="SSF142019">
    <property type="entry name" value="Nqo1 FMN-binding domain-like"/>
    <property type="match status" value="1"/>
</dbReference>
<dbReference type="PANTHER" id="PTHR43578">
    <property type="entry name" value="NADH-QUINONE OXIDOREDUCTASE SUBUNIT F"/>
    <property type="match status" value="1"/>
</dbReference>
<evidence type="ECO:0000256" key="4">
    <source>
        <dbReference type="ARBA" id="ARBA00023004"/>
    </source>
</evidence>
<dbReference type="SUPFAM" id="SSF142984">
    <property type="entry name" value="Nqo1 middle domain-like"/>
    <property type="match status" value="1"/>
</dbReference>
<evidence type="ECO:0000256" key="2">
    <source>
        <dbReference type="ARBA" id="ARBA00022485"/>
    </source>
</evidence>
<evidence type="ECO:0000256" key="1">
    <source>
        <dbReference type="ARBA" id="ARBA00007523"/>
    </source>
</evidence>
<evidence type="ECO:0000259" key="7">
    <source>
        <dbReference type="SMART" id="SM00928"/>
    </source>
</evidence>
<dbReference type="Pfam" id="PF10589">
    <property type="entry name" value="NADH_4Fe-4S"/>
    <property type="match status" value="1"/>
</dbReference>
<name>A0A482THX0_9EURY</name>
<protein>
    <submittedName>
        <fullName evidence="8">NADH dehydrogenase FAD-containing subunit</fullName>
    </submittedName>
</protein>
<dbReference type="GO" id="GO:0051539">
    <property type="term" value="F:4 iron, 4 sulfur cluster binding"/>
    <property type="evidence" value="ECO:0007669"/>
    <property type="project" value="UniProtKB-KW"/>
</dbReference>
<dbReference type="SUPFAM" id="SSF140490">
    <property type="entry name" value="Nqo1C-terminal domain-like"/>
    <property type="match status" value="1"/>
</dbReference>
<dbReference type="Gene3D" id="3.40.50.11540">
    <property type="entry name" value="NADH-ubiquinone oxidoreductase 51kDa subunit"/>
    <property type="match status" value="1"/>
</dbReference>
<accession>A0A482THX0</accession>
<organism evidence="8 9">
    <name type="scientific">Halogeometricum borinquense</name>
    <dbReference type="NCBI Taxonomy" id="60847"/>
    <lineage>
        <taxon>Archaea</taxon>
        <taxon>Methanobacteriati</taxon>
        <taxon>Methanobacteriota</taxon>
        <taxon>Stenosarchaea group</taxon>
        <taxon>Halobacteria</taxon>
        <taxon>Halobacteriales</taxon>
        <taxon>Haloferacaceae</taxon>
        <taxon>Halogeometricum</taxon>
    </lineage>
</organism>
<dbReference type="Gene3D" id="3.10.20.600">
    <property type="match status" value="1"/>
</dbReference>
<dbReference type="RefSeq" id="WP_129783437.1">
    <property type="nucleotide sequence ID" value="NZ_RZHH01000002.1"/>
</dbReference>
<feature type="region of interest" description="Disordered" evidence="6">
    <location>
        <begin position="1"/>
        <end position="21"/>
    </location>
</feature>
<evidence type="ECO:0000313" key="9">
    <source>
        <dbReference type="Proteomes" id="UP000294028"/>
    </source>
</evidence>
<keyword evidence="5" id="KW-0411">Iron-sulfur</keyword>
<feature type="compositionally biased region" description="Low complexity" evidence="6">
    <location>
        <begin position="7"/>
        <end position="18"/>
    </location>
</feature>
<keyword evidence="2" id="KW-0004">4Fe-4S</keyword>
<evidence type="ECO:0000256" key="3">
    <source>
        <dbReference type="ARBA" id="ARBA00022723"/>
    </source>
</evidence>
<dbReference type="Proteomes" id="UP000294028">
    <property type="component" value="Unassembled WGS sequence"/>
</dbReference>
<reference evidence="8 9" key="1">
    <citation type="submission" date="2018-12" db="EMBL/GenBank/DDBJ databases">
        <title>Genome analysis provides insights into bioremediation potentialities of Halogeometricum borinquense strain N11.</title>
        <authorList>
            <person name="Najjari A."/>
            <person name="Youssef N."/>
            <person name="Fhoula I."/>
            <person name="Ben Dhia O."/>
            <person name="Mahjoubi M."/>
            <person name="Ouzari H.I."/>
            <person name="Cherif A."/>
        </authorList>
    </citation>
    <scope>NUCLEOTIDE SEQUENCE [LARGE SCALE GENOMIC DNA]</scope>
    <source>
        <strain evidence="8 9">N11</strain>
    </source>
</reference>
<dbReference type="InterPro" id="IPR011538">
    <property type="entry name" value="Nuo51_FMN-bd"/>
</dbReference>
<gene>
    <name evidence="8" type="ORF">ELS19_02460</name>
</gene>
<keyword evidence="4" id="KW-0408">Iron</keyword>
<dbReference type="Pfam" id="PF01512">
    <property type="entry name" value="Complex1_51K"/>
    <property type="match status" value="1"/>
</dbReference>
<proteinExistence type="inferred from homology"/>
<keyword evidence="3" id="KW-0479">Metal-binding</keyword>
<evidence type="ECO:0000256" key="5">
    <source>
        <dbReference type="ARBA" id="ARBA00023014"/>
    </source>
</evidence>
<feature type="domain" description="NADH-ubiquinone oxidoreductase 51kDa subunit iron-sulphur binding" evidence="7">
    <location>
        <begin position="415"/>
        <end position="460"/>
    </location>
</feature>
<dbReference type="Gene3D" id="1.20.1440.230">
    <property type="entry name" value="NADH-ubiquinone oxidoreductase 51kDa subunit, iron-sulphur binding domain"/>
    <property type="match status" value="1"/>
</dbReference>
<evidence type="ECO:0000256" key="6">
    <source>
        <dbReference type="SAM" id="MobiDB-lite"/>
    </source>
</evidence>
<dbReference type="PANTHER" id="PTHR43578:SF3">
    <property type="entry name" value="NADH-QUINONE OXIDOREDUCTASE SUBUNIT F"/>
    <property type="match status" value="1"/>
</dbReference>
<dbReference type="GO" id="GO:0046872">
    <property type="term" value="F:metal ion binding"/>
    <property type="evidence" value="ECO:0007669"/>
    <property type="project" value="UniProtKB-KW"/>
</dbReference>
<sequence>MTTSNEAVGGPVVRVAGGSPHRTDVSAVVDAAREATETATVRETGPTGADALEPLLLVTVANKTAFYATPSLDTVRNVIHAAESGKSADALADGADAVVESDGTRLPVLDEGPLRVGCRRVLGRCGWVNPTEPPTESVLDAVSDDSESVRAEIHRIGLLGRGRGDARADRPVAEGWATARKTDGDTVLVVNANDADERNRTDSTLVEGDAGGVVDAAMAVAHLVEAEDVIMYAQTGSMAAERLSAAASRYRDEYGDAPQVAVGPERYIAGEPTMALESLEGNDRLEARLRPPGPETHGLYGRPTVIHTPRTLLQVREAILRPEEFDADDADPGTRVVTVTGDVDSPATVELTTGAPLRAAAAAVDRTETKMAIVGGQFGGVTRHLDHTLSAPALSGANLGTEGVVELFGDDRCALATVGSRARFASEENCGRCVPCREGTTQLTDLLRDIYAGDYDDDTLRELTRTMRNTSTCDFGRSAARTVETAMVAFEAEFEAHTHGRCPTGQCDAQAGQ</sequence>